<dbReference type="PANTHER" id="PTHR46558:SF11">
    <property type="entry name" value="HTH-TYPE TRANSCRIPTIONAL REGULATOR XRE"/>
    <property type="match status" value="1"/>
</dbReference>
<dbReference type="GeneID" id="66343256"/>
<name>A0AB74VGX7_CLOBE</name>
<dbReference type="CDD" id="cd00093">
    <property type="entry name" value="HTH_XRE"/>
    <property type="match status" value="1"/>
</dbReference>
<evidence type="ECO:0000313" key="3">
    <source>
        <dbReference type="EMBL" id="QUN35632.1"/>
    </source>
</evidence>
<dbReference type="InterPro" id="IPR010982">
    <property type="entry name" value="Lambda_DNA-bd_dom_sf"/>
</dbReference>
<accession>A0AB74VGX7</accession>
<dbReference type="Gene3D" id="1.10.260.40">
    <property type="entry name" value="lambda repressor-like DNA-binding domains"/>
    <property type="match status" value="1"/>
</dbReference>
<evidence type="ECO:0000313" key="4">
    <source>
        <dbReference type="Proteomes" id="UP000679373"/>
    </source>
</evidence>
<proteinExistence type="predicted"/>
<dbReference type="SMART" id="SM00530">
    <property type="entry name" value="HTH_XRE"/>
    <property type="match status" value="1"/>
</dbReference>
<protein>
    <submittedName>
        <fullName evidence="3">Helix-turn-helix transcriptional regulator</fullName>
    </submittedName>
</protein>
<dbReference type="InterPro" id="IPR001387">
    <property type="entry name" value="Cro/C1-type_HTH"/>
</dbReference>
<dbReference type="RefSeq" id="WP_077868535.1">
    <property type="nucleotide sequence ID" value="NZ_BKAK01000122.1"/>
</dbReference>
<feature type="domain" description="HTH cro/C1-type" evidence="2">
    <location>
        <begin position="7"/>
        <end position="61"/>
    </location>
</feature>
<evidence type="ECO:0000256" key="1">
    <source>
        <dbReference type="ARBA" id="ARBA00023125"/>
    </source>
</evidence>
<evidence type="ECO:0000259" key="2">
    <source>
        <dbReference type="PROSITE" id="PS50943"/>
    </source>
</evidence>
<dbReference type="PANTHER" id="PTHR46558">
    <property type="entry name" value="TRACRIPTIONAL REGULATORY PROTEIN-RELATED-RELATED"/>
    <property type="match status" value="1"/>
</dbReference>
<keyword evidence="1" id="KW-0238">DNA-binding</keyword>
<dbReference type="PROSITE" id="PS50943">
    <property type="entry name" value="HTH_CROC1"/>
    <property type="match status" value="1"/>
</dbReference>
<reference evidence="3" key="1">
    <citation type="submission" date="2021-04" db="EMBL/GenBank/DDBJ databases">
        <title>Complete genome sequence of the type strain Clostridium beijerinckii NRRL B-598.</title>
        <authorList>
            <person name="Sedlar K."/>
            <person name="Branska B."/>
            <person name="Bezdicek M."/>
            <person name="Nykrynova M."/>
            <person name="Lengerova M."/>
            <person name="Skutkova H."/>
            <person name="Patakova P."/>
        </authorList>
    </citation>
    <scope>NUCLEOTIDE SEQUENCE</scope>
    <source>
        <strain evidence="3">DSM 791</strain>
    </source>
</reference>
<keyword evidence="4" id="KW-1185">Reference proteome</keyword>
<dbReference type="Proteomes" id="UP000679373">
    <property type="component" value="Chromosome"/>
</dbReference>
<gene>
    <name evidence="3" type="ORF">KEC93_01995</name>
</gene>
<dbReference type="AlphaFoldDB" id="A0AB74VGX7"/>
<dbReference type="Pfam" id="PF01381">
    <property type="entry name" value="HTH_3"/>
    <property type="match status" value="1"/>
</dbReference>
<dbReference type="EMBL" id="CP073653">
    <property type="protein sequence ID" value="QUN35632.1"/>
    <property type="molecule type" value="Genomic_DNA"/>
</dbReference>
<sequence>MDFGKNIGDLRRDKGLTQEELANAIGVATSSIQNYELNKRKPNYETLNMIAQILEVSIDELINGQSSAYINKLNREGATIKRDLSELSTWQLITELNSREDFPIKIEIKK</sequence>
<dbReference type="GO" id="GO:0003677">
    <property type="term" value="F:DNA binding"/>
    <property type="evidence" value="ECO:0007669"/>
    <property type="project" value="UniProtKB-KW"/>
</dbReference>
<organism evidence="3 4">
    <name type="scientific">Clostridium beijerinckii</name>
    <name type="common">Clostridium MP</name>
    <dbReference type="NCBI Taxonomy" id="1520"/>
    <lineage>
        <taxon>Bacteria</taxon>
        <taxon>Bacillati</taxon>
        <taxon>Bacillota</taxon>
        <taxon>Clostridia</taxon>
        <taxon>Eubacteriales</taxon>
        <taxon>Clostridiaceae</taxon>
        <taxon>Clostridium</taxon>
    </lineage>
</organism>
<dbReference type="SUPFAM" id="SSF47413">
    <property type="entry name" value="lambda repressor-like DNA-binding domains"/>
    <property type="match status" value="1"/>
</dbReference>